<evidence type="ECO:0000256" key="1">
    <source>
        <dbReference type="ARBA" id="ARBA00012513"/>
    </source>
</evidence>
<dbReference type="EMBL" id="JBITMB010000006">
    <property type="protein sequence ID" value="MFI7443435.1"/>
    <property type="molecule type" value="Genomic_DNA"/>
</dbReference>
<proteinExistence type="predicted"/>
<dbReference type="Pfam" id="PF20703">
    <property type="entry name" value="nSTAND1"/>
    <property type="match status" value="1"/>
</dbReference>
<evidence type="ECO:0000313" key="9">
    <source>
        <dbReference type="Proteomes" id="UP001612928"/>
    </source>
</evidence>
<accession>A0ABW8A9I0</accession>
<protein>
    <recommendedName>
        <fullName evidence="1">non-specific serine/threonine protein kinase</fullName>
        <ecNumber evidence="1">2.7.11.1</ecNumber>
    </recommendedName>
</protein>
<name>A0ABW8A9I0_9ACTN</name>
<dbReference type="EC" id="2.7.11.1" evidence="1"/>
<feature type="compositionally biased region" description="Low complexity" evidence="6">
    <location>
        <begin position="252"/>
        <end position="275"/>
    </location>
</feature>
<feature type="region of interest" description="Disordered" evidence="6">
    <location>
        <begin position="252"/>
        <end position="335"/>
    </location>
</feature>
<reference evidence="8 9" key="1">
    <citation type="submission" date="2024-10" db="EMBL/GenBank/DDBJ databases">
        <title>The Natural Products Discovery Center: Release of the First 8490 Sequenced Strains for Exploring Actinobacteria Biosynthetic Diversity.</title>
        <authorList>
            <person name="Kalkreuter E."/>
            <person name="Kautsar S.A."/>
            <person name="Yang D."/>
            <person name="Bader C.D."/>
            <person name="Teijaro C.N."/>
            <person name="Fluegel L."/>
            <person name="Davis C.M."/>
            <person name="Simpson J.R."/>
            <person name="Lauterbach L."/>
            <person name="Steele A.D."/>
            <person name="Gui C."/>
            <person name="Meng S."/>
            <person name="Li G."/>
            <person name="Viehrig K."/>
            <person name="Ye F."/>
            <person name="Su P."/>
            <person name="Kiefer A.F."/>
            <person name="Nichols A."/>
            <person name="Cepeda A.J."/>
            <person name="Yan W."/>
            <person name="Fan B."/>
            <person name="Jiang Y."/>
            <person name="Adhikari A."/>
            <person name="Zheng C.-J."/>
            <person name="Schuster L."/>
            <person name="Cowan T.M."/>
            <person name="Smanski M.J."/>
            <person name="Chevrette M.G."/>
            <person name="De Carvalho L.P.S."/>
            <person name="Shen B."/>
        </authorList>
    </citation>
    <scope>NUCLEOTIDE SEQUENCE [LARGE SCALE GENOMIC DNA]</scope>
    <source>
        <strain evidence="8 9">NPDC049503</strain>
    </source>
</reference>
<keyword evidence="4 8" id="KW-0418">Kinase</keyword>
<gene>
    <name evidence="8" type="ORF">ACIBP5_25990</name>
</gene>
<feature type="compositionally biased region" description="Low complexity" evidence="6">
    <location>
        <begin position="287"/>
        <end position="299"/>
    </location>
</feature>
<dbReference type="RefSeq" id="WP_397023592.1">
    <property type="nucleotide sequence ID" value="NZ_JBITMB010000006.1"/>
</dbReference>
<dbReference type="PANTHER" id="PTHR43671">
    <property type="entry name" value="SERINE/THREONINE-PROTEIN KINASE NEK"/>
    <property type="match status" value="1"/>
</dbReference>
<evidence type="ECO:0000313" key="8">
    <source>
        <dbReference type="EMBL" id="MFI7443435.1"/>
    </source>
</evidence>
<organism evidence="8 9">
    <name type="scientific">Nonomuraea indica</name>
    <dbReference type="NCBI Taxonomy" id="1581193"/>
    <lineage>
        <taxon>Bacteria</taxon>
        <taxon>Bacillati</taxon>
        <taxon>Actinomycetota</taxon>
        <taxon>Actinomycetes</taxon>
        <taxon>Streptosporangiales</taxon>
        <taxon>Streptosporangiaceae</taxon>
        <taxon>Nonomuraea</taxon>
    </lineage>
</organism>
<keyword evidence="9" id="KW-1185">Reference proteome</keyword>
<dbReference type="PANTHER" id="PTHR43671:SF13">
    <property type="entry name" value="SERINE_THREONINE-PROTEIN KINASE NEK2"/>
    <property type="match status" value="1"/>
</dbReference>
<feature type="domain" description="Protein kinase" evidence="7">
    <location>
        <begin position="16"/>
        <end position="255"/>
    </location>
</feature>
<dbReference type="Proteomes" id="UP001612928">
    <property type="component" value="Unassembled WGS sequence"/>
</dbReference>
<evidence type="ECO:0000256" key="3">
    <source>
        <dbReference type="ARBA" id="ARBA00022741"/>
    </source>
</evidence>
<evidence type="ECO:0000256" key="5">
    <source>
        <dbReference type="ARBA" id="ARBA00022840"/>
    </source>
</evidence>
<feature type="compositionally biased region" description="Low complexity" evidence="6">
    <location>
        <begin position="310"/>
        <end position="324"/>
    </location>
</feature>
<dbReference type="InterPro" id="IPR000719">
    <property type="entry name" value="Prot_kinase_dom"/>
</dbReference>
<dbReference type="SUPFAM" id="SSF56112">
    <property type="entry name" value="Protein kinase-like (PK-like)"/>
    <property type="match status" value="1"/>
</dbReference>
<evidence type="ECO:0000256" key="6">
    <source>
        <dbReference type="SAM" id="MobiDB-lite"/>
    </source>
</evidence>
<dbReference type="InterPro" id="IPR011009">
    <property type="entry name" value="Kinase-like_dom_sf"/>
</dbReference>
<dbReference type="InterPro" id="IPR050660">
    <property type="entry name" value="NEK_Ser/Thr_kinase"/>
</dbReference>
<keyword evidence="5" id="KW-0067">ATP-binding</keyword>
<dbReference type="Gene3D" id="1.10.510.10">
    <property type="entry name" value="Transferase(Phosphotransferase) domain 1"/>
    <property type="match status" value="1"/>
</dbReference>
<dbReference type="Gene3D" id="3.30.200.20">
    <property type="entry name" value="Phosphorylase Kinase, domain 1"/>
    <property type="match status" value="1"/>
</dbReference>
<comment type="caution">
    <text evidence="8">The sequence shown here is derived from an EMBL/GenBank/DDBJ whole genome shotgun (WGS) entry which is preliminary data.</text>
</comment>
<dbReference type="InterPro" id="IPR049052">
    <property type="entry name" value="nSTAND1"/>
</dbReference>
<evidence type="ECO:0000256" key="4">
    <source>
        <dbReference type="ARBA" id="ARBA00022777"/>
    </source>
</evidence>
<dbReference type="Pfam" id="PF00069">
    <property type="entry name" value="Pkinase"/>
    <property type="match status" value="1"/>
</dbReference>
<sequence>MTKCLVPGDPRSLGGYWLAGRLGAGGRGVVYDAYDDEGRRFAVKVPRGEVTQQLTDAVLRVRPCHLARVVDVGVDGTVPYIVSEFVEGPDLRRAVARHGPYGGAELRVLAVAVATALRTLHGIGVAHRDLRPESVLLSPGGPTLIDLGVGGTGTVGTPTYLAPEVITGARPGPAADVFAWGGVLLFAATGRDPFHGTSLGGVMHRLLAVDPDLDALPDGLRELVGGALDKRPADRPSAGDLLDGLAALPPAAPTLRPVPDTAPATAGGAAVATRRPAPRDAEGSAPEGTAQEGTAQEGAAQGGGGAVLRAVPGDAGVAGAGPEPGLVPPDGLAGPPSLGELAERVYASLTPRQRERLPSLLLRLLNGYLPEAAGVFRSVPDDAPAVDGDVSAEDAEEAEVLAKLTDAGLLVRRSVPVRAIRTEVGTLVAVSGEPIAPAGAALVRAWPRLGAWTAETRPARPKAAGASG</sequence>
<dbReference type="PROSITE" id="PS50011">
    <property type="entry name" value="PROTEIN_KINASE_DOM"/>
    <property type="match status" value="1"/>
</dbReference>
<evidence type="ECO:0000259" key="7">
    <source>
        <dbReference type="PROSITE" id="PS50011"/>
    </source>
</evidence>
<keyword evidence="2" id="KW-0808">Transferase</keyword>
<keyword evidence="8" id="KW-0723">Serine/threonine-protein kinase</keyword>
<keyword evidence="3" id="KW-0547">Nucleotide-binding</keyword>
<dbReference type="GO" id="GO:0004674">
    <property type="term" value="F:protein serine/threonine kinase activity"/>
    <property type="evidence" value="ECO:0007669"/>
    <property type="project" value="UniProtKB-KW"/>
</dbReference>
<evidence type="ECO:0000256" key="2">
    <source>
        <dbReference type="ARBA" id="ARBA00022679"/>
    </source>
</evidence>